<evidence type="ECO:0000313" key="4">
    <source>
        <dbReference type="EMBL" id="MDO1530938.1"/>
    </source>
</evidence>
<keyword evidence="3" id="KW-0520">NAD</keyword>
<sequence>MSNNDASLPIAITLGDPAGIGPEIIAKAFRDAAADLRGCFVAGDVATVRRAAQAIAATGGPALPVALLETPGEVRDAPAGCIPVLQVVAPPGAPIVHGRISAEAGRIAGDCVVWAARAALRAEIAAIVTAPLHKEALAAAGFPYPGHTELLQAEAAAHLARPLSEVPVRMMLANDELRTVLVSIHMSLRQAIEAVTADGVLQTLRIAHRALGAVLGRAPKIGVAGLNPHAGEGGLFGSEERDIIAPAIAAARAEGIDADGPHAPDTVFMRARAKADGPGEFDVVIAMYHDQGLIPVKYLGVEKGVNVTLGLPLVRTSPDHGTAFDIAGTGRADASSLIEAVRMARSLVGEVNA</sequence>
<dbReference type="PANTHER" id="PTHR30004:SF6">
    <property type="entry name" value="D-THREONATE 4-PHOSPHATE DEHYDROGENASE"/>
    <property type="match status" value="1"/>
</dbReference>
<name>A0ABT8RWD9_9BURK</name>
<keyword evidence="1" id="KW-0479">Metal-binding</keyword>
<accession>A0ABT8RWD9</accession>
<keyword evidence="2 4" id="KW-0560">Oxidoreductase</keyword>
<dbReference type="EMBL" id="JAUKVY010000001">
    <property type="protein sequence ID" value="MDO1530938.1"/>
    <property type="molecule type" value="Genomic_DNA"/>
</dbReference>
<dbReference type="PANTHER" id="PTHR30004">
    <property type="entry name" value="4-HYDROXYTHREONINE-4-PHOSPHATE DEHYDROGENASE"/>
    <property type="match status" value="1"/>
</dbReference>
<evidence type="ECO:0000256" key="3">
    <source>
        <dbReference type="ARBA" id="ARBA00023027"/>
    </source>
</evidence>
<dbReference type="Gene3D" id="3.40.718.10">
    <property type="entry name" value="Isopropylmalate Dehydrogenase"/>
    <property type="match status" value="1"/>
</dbReference>
<dbReference type="NCBIfam" id="TIGR00557">
    <property type="entry name" value="pdxA"/>
    <property type="match status" value="1"/>
</dbReference>
<dbReference type="EC" id="1.1.1.262" evidence="4"/>
<dbReference type="RefSeq" id="WP_301802724.1">
    <property type="nucleotide sequence ID" value="NZ_JAUJZH010000001.1"/>
</dbReference>
<evidence type="ECO:0000256" key="2">
    <source>
        <dbReference type="ARBA" id="ARBA00023002"/>
    </source>
</evidence>
<dbReference type="Proteomes" id="UP001169027">
    <property type="component" value="Unassembled WGS sequence"/>
</dbReference>
<evidence type="ECO:0000256" key="1">
    <source>
        <dbReference type="ARBA" id="ARBA00022723"/>
    </source>
</evidence>
<evidence type="ECO:0000313" key="5">
    <source>
        <dbReference type="Proteomes" id="UP001169027"/>
    </source>
</evidence>
<dbReference type="Pfam" id="PF04166">
    <property type="entry name" value="PdxA"/>
    <property type="match status" value="1"/>
</dbReference>
<proteinExistence type="predicted"/>
<dbReference type="GO" id="GO:0050570">
    <property type="term" value="F:4-hydroxythreonine-4-phosphate dehydrogenase activity"/>
    <property type="evidence" value="ECO:0007669"/>
    <property type="project" value="UniProtKB-EC"/>
</dbReference>
<gene>
    <name evidence="4" type="primary">pdxA</name>
    <name evidence="4" type="ORF">Q2T77_01460</name>
</gene>
<dbReference type="SUPFAM" id="SSF53659">
    <property type="entry name" value="Isocitrate/Isopropylmalate dehydrogenase-like"/>
    <property type="match status" value="1"/>
</dbReference>
<reference evidence="4" key="1">
    <citation type="submission" date="2023-06" db="EMBL/GenBank/DDBJ databases">
        <authorList>
            <person name="Jiang Y."/>
            <person name="Liu Q."/>
        </authorList>
    </citation>
    <scope>NUCLEOTIDE SEQUENCE</scope>
    <source>
        <strain evidence="4">CGMCC 1.12090</strain>
    </source>
</reference>
<organism evidence="4 5">
    <name type="scientific">Variovorax ginsengisoli</name>
    <dbReference type="NCBI Taxonomy" id="363844"/>
    <lineage>
        <taxon>Bacteria</taxon>
        <taxon>Pseudomonadati</taxon>
        <taxon>Pseudomonadota</taxon>
        <taxon>Betaproteobacteria</taxon>
        <taxon>Burkholderiales</taxon>
        <taxon>Comamonadaceae</taxon>
        <taxon>Variovorax</taxon>
    </lineage>
</organism>
<protein>
    <submittedName>
        <fullName evidence="4">4-hydroxythreonine-4-phosphate dehydrogenase PdxA</fullName>
        <ecNumber evidence="4">1.1.1.262</ecNumber>
    </submittedName>
</protein>
<dbReference type="InterPro" id="IPR005255">
    <property type="entry name" value="PdxA_fam"/>
</dbReference>
<comment type="caution">
    <text evidence="4">The sequence shown here is derived from an EMBL/GenBank/DDBJ whole genome shotgun (WGS) entry which is preliminary data.</text>
</comment>
<keyword evidence="5" id="KW-1185">Reference proteome</keyword>